<evidence type="ECO:0000313" key="3">
    <source>
        <dbReference type="Proteomes" id="UP000232323"/>
    </source>
</evidence>
<sequence length="261" mass="28600">MNIAQETYGEVFALELLVQQMFVSCQDPEYRALMAMSVRQYMIEEVYNPSDSESPFTCGGAYMNILGLLVAMQNQGVPVTGMVDACKQLADAQSRRAAVAAQILPVLHWVFLHGMEVIFVACFLIFDASNIDASVWSAPLTVPVERSLIFGALFGVLALNTLVLKDLDYPVSGLYAFRGSLDDRVSFLTSLLAELEKKPPDHVPSSVMALKQLGLISSPSAATDNGVSASPLDVPELARRARGRKMRTVPGLKWGQKVERW</sequence>
<gene>
    <name evidence="2" type="ORF">CEUSTIGMA_g3728.t1</name>
</gene>
<dbReference type="Proteomes" id="UP000232323">
    <property type="component" value="Unassembled WGS sequence"/>
</dbReference>
<comment type="caution">
    <text evidence="2">The sequence shown here is derived from an EMBL/GenBank/DDBJ whole genome shotgun (WGS) entry which is preliminary data.</text>
</comment>
<name>A0A250WZL2_9CHLO</name>
<feature type="transmembrane region" description="Helical" evidence="1">
    <location>
        <begin position="103"/>
        <end position="126"/>
    </location>
</feature>
<dbReference type="EMBL" id="BEGY01000016">
    <property type="protein sequence ID" value="GAX76283.1"/>
    <property type="molecule type" value="Genomic_DNA"/>
</dbReference>
<keyword evidence="1" id="KW-1133">Transmembrane helix</keyword>
<keyword evidence="3" id="KW-1185">Reference proteome</keyword>
<dbReference type="AlphaFoldDB" id="A0A250WZL2"/>
<evidence type="ECO:0000256" key="1">
    <source>
        <dbReference type="SAM" id="Phobius"/>
    </source>
</evidence>
<keyword evidence="1" id="KW-0472">Membrane</keyword>
<accession>A0A250WZL2</accession>
<feature type="transmembrane region" description="Helical" evidence="1">
    <location>
        <begin position="146"/>
        <end position="164"/>
    </location>
</feature>
<organism evidence="2 3">
    <name type="scientific">Chlamydomonas eustigma</name>
    <dbReference type="NCBI Taxonomy" id="1157962"/>
    <lineage>
        <taxon>Eukaryota</taxon>
        <taxon>Viridiplantae</taxon>
        <taxon>Chlorophyta</taxon>
        <taxon>core chlorophytes</taxon>
        <taxon>Chlorophyceae</taxon>
        <taxon>CS clade</taxon>
        <taxon>Chlamydomonadales</taxon>
        <taxon>Chlamydomonadaceae</taxon>
        <taxon>Chlamydomonas</taxon>
    </lineage>
</organism>
<reference evidence="2 3" key="1">
    <citation type="submission" date="2017-08" db="EMBL/GenBank/DDBJ databases">
        <title>Acidophilic green algal genome provides insights into adaptation to an acidic environment.</title>
        <authorList>
            <person name="Hirooka S."/>
            <person name="Hirose Y."/>
            <person name="Kanesaki Y."/>
            <person name="Higuchi S."/>
            <person name="Fujiwara T."/>
            <person name="Onuma R."/>
            <person name="Era A."/>
            <person name="Ohbayashi R."/>
            <person name="Uzuka A."/>
            <person name="Nozaki H."/>
            <person name="Yoshikawa H."/>
            <person name="Miyagishima S.Y."/>
        </authorList>
    </citation>
    <scope>NUCLEOTIDE SEQUENCE [LARGE SCALE GENOMIC DNA]</scope>
    <source>
        <strain evidence="2 3">NIES-2499</strain>
    </source>
</reference>
<proteinExistence type="predicted"/>
<evidence type="ECO:0000313" key="2">
    <source>
        <dbReference type="EMBL" id="GAX76283.1"/>
    </source>
</evidence>
<keyword evidence="1" id="KW-0812">Transmembrane</keyword>
<protein>
    <submittedName>
        <fullName evidence="2">Uncharacterized protein</fullName>
    </submittedName>
</protein>